<keyword evidence="2" id="KW-0812">Transmembrane</keyword>
<dbReference type="EMBL" id="CAJVCH010526952">
    <property type="protein sequence ID" value="CAG7822636.1"/>
    <property type="molecule type" value="Genomic_DNA"/>
</dbReference>
<evidence type="ECO:0000256" key="2">
    <source>
        <dbReference type="SAM" id="Phobius"/>
    </source>
</evidence>
<sequence length="117" mass="12690">MSQPCSSSSFTVIATTASSGLAMTANPLTSTSTHQNVRKPRLPSQTSESLMSVGDDSVKSSERRRVTPEEVTEENKRVTFIVGLATGLIFLSAFILIAVTLKMTPKIDEIHALHLER</sequence>
<dbReference type="Proteomes" id="UP000708208">
    <property type="component" value="Unassembled WGS sequence"/>
</dbReference>
<keyword evidence="2" id="KW-0472">Membrane</keyword>
<dbReference type="AlphaFoldDB" id="A0A8J2KXL0"/>
<keyword evidence="2" id="KW-1133">Transmembrane helix</keyword>
<evidence type="ECO:0000256" key="1">
    <source>
        <dbReference type="SAM" id="MobiDB-lite"/>
    </source>
</evidence>
<evidence type="ECO:0000313" key="4">
    <source>
        <dbReference type="Proteomes" id="UP000708208"/>
    </source>
</evidence>
<comment type="caution">
    <text evidence="3">The sequence shown here is derived from an EMBL/GenBank/DDBJ whole genome shotgun (WGS) entry which is preliminary data.</text>
</comment>
<feature type="compositionally biased region" description="Basic and acidic residues" evidence="1">
    <location>
        <begin position="56"/>
        <end position="72"/>
    </location>
</feature>
<gene>
    <name evidence="3" type="ORF">AFUS01_LOCUS32897</name>
</gene>
<proteinExistence type="predicted"/>
<protein>
    <submittedName>
        <fullName evidence="3">Uncharacterized protein</fullName>
    </submittedName>
</protein>
<evidence type="ECO:0000313" key="3">
    <source>
        <dbReference type="EMBL" id="CAG7822636.1"/>
    </source>
</evidence>
<keyword evidence="4" id="KW-1185">Reference proteome</keyword>
<feature type="region of interest" description="Disordered" evidence="1">
    <location>
        <begin position="24"/>
        <end position="72"/>
    </location>
</feature>
<reference evidence="3" key="1">
    <citation type="submission" date="2021-06" db="EMBL/GenBank/DDBJ databases">
        <authorList>
            <person name="Hodson N. C."/>
            <person name="Mongue J. A."/>
            <person name="Jaron S. K."/>
        </authorList>
    </citation>
    <scope>NUCLEOTIDE SEQUENCE</scope>
</reference>
<accession>A0A8J2KXL0</accession>
<feature type="transmembrane region" description="Helical" evidence="2">
    <location>
        <begin position="78"/>
        <end position="101"/>
    </location>
</feature>
<name>A0A8J2KXL0_9HEXA</name>
<dbReference type="OrthoDB" id="10569620at2759"/>
<feature type="compositionally biased region" description="Polar residues" evidence="1">
    <location>
        <begin position="24"/>
        <end position="35"/>
    </location>
</feature>
<organism evidence="3 4">
    <name type="scientific">Allacma fusca</name>
    <dbReference type="NCBI Taxonomy" id="39272"/>
    <lineage>
        <taxon>Eukaryota</taxon>
        <taxon>Metazoa</taxon>
        <taxon>Ecdysozoa</taxon>
        <taxon>Arthropoda</taxon>
        <taxon>Hexapoda</taxon>
        <taxon>Collembola</taxon>
        <taxon>Symphypleona</taxon>
        <taxon>Sminthuridae</taxon>
        <taxon>Allacma</taxon>
    </lineage>
</organism>